<dbReference type="GO" id="GO:0005868">
    <property type="term" value="C:cytoplasmic dynein complex"/>
    <property type="evidence" value="ECO:0007669"/>
    <property type="project" value="TreeGrafter"/>
</dbReference>
<evidence type="ECO:0000313" key="3">
    <source>
        <dbReference type="Proteomes" id="UP000054302"/>
    </source>
</evidence>
<dbReference type="RefSeq" id="XP_016220230.1">
    <property type="nucleotide sequence ID" value="XM_016373319.1"/>
</dbReference>
<organism evidence="2 3">
    <name type="scientific">Exophiala mesophila</name>
    <name type="common">Black yeast-like fungus</name>
    <dbReference type="NCBI Taxonomy" id="212818"/>
    <lineage>
        <taxon>Eukaryota</taxon>
        <taxon>Fungi</taxon>
        <taxon>Dikarya</taxon>
        <taxon>Ascomycota</taxon>
        <taxon>Pezizomycotina</taxon>
        <taxon>Eurotiomycetes</taxon>
        <taxon>Chaetothyriomycetidae</taxon>
        <taxon>Chaetothyriales</taxon>
        <taxon>Herpotrichiellaceae</taxon>
        <taxon>Exophiala</taxon>
    </lineage>
</organism>
<dbReference type="GO" id="GO:0007018">
    <property type="term" value="P:microtubule-based movement"/>
    <property type="evidence" value="ECO:0007669"/>
    <property type="project" value="TreeGrafter"/>
</dbReference>
<accession>A0A0D1XKC7</accession>
<keyword evidence="3" id="KW-1185">Reference proteome</keyword>
<name>A0A0D1XKC7_EXOME</name>
<dbReference type="GO" id="GO:0005737">
    <property type="term" value="C:cytoplasm"/>
    <property type="evidence" value="ECO:0007669"/>
    <property type="project" value="TreeGrafter"/>
</dbReference>
<dbReference type="EMBL" id="KN847525">
    <property type="protein sequence ID" value="KIV88656.1"/>
    <property type="molecule type" value="Genomic_DNA"/>
</dbReference>
<dbReference type="PANTHER" id="PTHR21255:SF4">
    <property type="entry name" value="DYNEIN LIGHT CHAIN TCTEX-TYPE"/>
    <property type="match status" value="1"/>
</dbReference>
<dbReference type="Pfam" id="PF03645">
    <property type="entry name" value="Tctex-1"/>
    <property type="match status" value="1"/>
</dbReference>
<sequence>MSTLHALSLLRKARSTIATRSTKAEAPPPLESHADHSHQSHAHNNHKTITTPLPTTPKDEFALSQSNSTNSPTTTTSSLFDQATRKWSKPGSKPRNPSPTPIQPTLAPSGSPVGGLRRRLTRKASTFTLRRRRHKVDLKPHTEPRQDSQDLLHYRDPLSHSLTLDPLQAQTTKAVVDSGFKSIHPRASTSTSSLSTVRPTCISAGTVIDCEPQEQKDIPAEVQAVTSPSRITGLRGGAVDHLDQERYTWVKVMASDHASPPVPYTRLKDITESACEAALSGVTSYSHADTERWNTTIINSILGALVQETTQQPSASTSNSTSPPPPAQPNFKYVVNSTIIQHASSSSTTGTETEVKKLSGRRGMHAASGAYWNNEKDGMWSFKYPGADSKGLDVVVGIIWVWVG</sequence>
<dbReference type="Gene3D" id="3.30.1140.40">
    <property type="entry name" value="Tctex-1"/>
    <property type="match status" value="1"/>
</dbReference>
<feature type="compositionally biased region" description="Basic and acidic residues" evidence="1">
    <location>
        <begin position="137"/>
        <end position="148"/>
    </location>
</feature>
<dbReference type="PANTHER" id="PTHR21255">
    <property type="entry name" value="T-COMPLEX-ASSOCIATED-TESTIS-EXPRESSED 1/ DYNEIN LIGHT CHAIN"/>
    <property type="match status" value="1"/>
</dbReference>
<dbReference type="HOGENOM" id="CLU_049911_0_0_1"/>
<dbReference type="OrthoDB" id="10059120at2759"/>
<dbReference type="VEuPathDB" id="FungiDB:PV10_08320"/>
<feature type="compositionally biased region" description="Low complexity" evidence="1">
    <location>
        <begin position="66"/>
        <end position="78"/>
    </location>
</feature>
<reference evidence="2 3" key="1">
    <citation type="submission" date="2015-01" db="EMBL/GenBank/DDBJ databases">
        <title>The Genome Sequence of Exophiala mesophila CBS40295.</title>
        <authorList>
            <consortium name="The Broad Institute Genomics Platform"/>
            <person name="Cuomo C."/>
            <person name="de Hoog S."/>
            <person name="Gorbushina A."/>
            <person name="Stielow B."/>
            <person name="Teixiera M."/>
            <person name="Abouelleil A."/>
            <person name="Chapman S.B."/>
            <person name="Priest M."/>
            <person name="Young S.K."/>
            <person name="Wortman J."/>
            <person name="Nusbaum C."/>
            <person name="Birren B."/>
        </authorList>
    </citation>
    <scope>NUCLEOTIDE SEQUENCE [LARGE SCALE GENOMIC DNA]</scope>
    <source>
        <strain evidence="2 3">CBS 40295</strain>
    </source>
</reference>
<dbReference type="InterPro" id="IPR005334">
    <property type="entry name" value="Tctex-1-like"/>
</dbReference>
<feature type="region of interest" description="Disordered" evidence="1">
    <location>
        <begin position="342"/>
        <end position="361"/>
    </location>
</feature>
<dbReference type="GO" id="GO:0045505">
    <property type="term" value="F:dynein intermediate chain binding"/>
    <property type="evidence" value="ECO:0007669"/>
    <property type="project" value="TreeGrafter"/>
</dbReference>
<feature type="region of interest" description="Disordered" evidence="1">
    <location>
        <begin position="15"/>
        <end position="148"/>
    </location>
</feature>
<protein>
    <recommendedName>
        <fullName evidence="4">Topoisomerase I damage affected protein 2</fullName>
    </recommendedName>
</protein>
<dbReference type="CDD" id="cd21456">
    <property type="entry name" value="DLC-like_SpDlc1-like"/>
    <property type="match status" value="1"/>
</dbReference>
<evidence type="ECO:0000313" key="2">
    <source>
        <dbReference type="EMBL" id="KIV88656.1"/>
    </source>
</evidence>
<feature type="compositionally biased region" description="Low complexity" evidence="1">
    <location>
        <begin position="309"/>
        <end position="321"/>
    </location>
</feature>
<dbReference type="InterPro" id="IPR038586">
    <property type="entry name" value="Tctex-1-like_sf"/>
</dbReference>
<dbReference type="AlphaFoldDB" id="A0A0D1XKC7"/>
<dbReference type="GeneID" id="27326165"/>
<dbReference type="Proteomes" id="UP000054302">
    <property type="component" value="Unassembled WGS sequence"/>
</dbReference>
<proteinExistence type="predicted"/>
<dbReference type="STRING" id="212818.A0A0D1XKC7"/>
<feature type="region of interest" description="Disordered" evidence="1">
    <location>
        <begin position="309"/>
        <end position="331"/>
    </location>
</feature>
<evidence type="ECO:0000256" key="1">
    <source>
        <dbReference type="SAM" id="MobiDB-lite"/>
    </source>
</evidence>
<gene>
    <name evidence="2" type="ORF">PV10_08320</name>
</gene>
<evidence type="ECO:0008006" key="4">
    <source>
        <dbReference type="Google" id="ProtNLM"/>
    </source>
</evidence>